<keyword evidence="2 11" id="KW-0963">Cytoplasm</keyword>
<evidence type="ECO:0000313" key="14">
    <source>
        <dbReference type="EMBL" id="ACZ39436.1"/>
    </source>
</evidence>
<dbReference type="Pfam" id="PF01894">
    <property type="entry name" value="YjbQ"/>
    <property type="match status" value="1"/>
</dbReference>
<dbReference type="InParanoid" id="D1C5B9"/>
<keyword evidence="8 11" id="KW-0414">Isoprene biosynthesis</keyword>
<evidence type="ECO:0000256" key="1">
    <source>
        <dbReference type="ARBA" id="ARBA00001917"/>
    </source>
</evidence>
<dbReference type="GO" id="GO:0005737">
    <property type="term" value="C:cytoplasm"/>
    <property type="evidence" value="ECO:0007669"/>
    <property type="project" value="UniProtKB-SubCell"/>
</dbReference>
<dbReference type="SUPFAM" id="SSF51395">
    <property type="entry name" value="FMN-linked oxidoreductases"/>
    <property type="match status" value="1"/>
</dbReference>
<accession>D1C5B9</accession>
<feature type="binding site" evidence="11">
    <location>
        <begin position="106"/>
        <end position="108"/>
    </location>
    <ligand>
        <name>substrate</name>
    </ligand>
</feature>
<feature type="binding site" evidence="11">
    <location>
        <begin position="302"/>
        <end position="303"/>
    </location>
    <ligand>
        <name>FMN</name>
        <dbReference type="ChEBI" id="CHEBI:58210"/>
    </ligand>
</feature>
<dbReference type="EC" id="5.3.3.2" evidence="11"/>
<comment type="caution">
    <text evidence="11">Lacks conserved residue(s) required for the propagation of feature annotation.</text>
</comment>
<dbReference type="GO" id="GO:0070402">
    <property type="term" value="F:NADPH binding"/>
    <property type="evidence" value="ECO:0007669"/>
    <property type="project" value="UniProtKB-UniRule"/>
</dbReference>
<feature type="binding site" evidence="11">
    <location>
        <position position="201"/>
    </location>
    <ligand>
        <name>FMN</name>
        <dbReference type="ChEBI" id="CHEBI:58210"/>
    </ligand>
</feature>
<dbReference type="InterPro" id="IPR011179">
    <property type="entry name" value="IPdP_isomerase"/>
</dbReference>
<dbReference type="InterPro" id="IPR000262">
    <property type="entry name" value="FMN-dep_DH"/>
</dbReference>
<dbReference type="HOGENOM" id="CLU_543922_0_0_0"/>
<keyword evidence="5 11" id="KW-0479">Metal-binding</keyword>
<comment type="subunit">
    <text evidence="10 11">Homooctamer. Dimer of tetramers.</text>
</comment>
<feature type="binding site" evidence="11">
    <location>
        <position position="106"/>
    </location>
    <ligand>
        <name>FMN</name>
        <dbReference type="ChEBI" id="CHEBI:58210"/>
    </ligand>
</feature>
<dbReference type="AlphaFoldDB" id="D1C5B9"/>
<evidence type="ECO:0000313" key="15">
    <source>
        <dbReference type="Proteomes" id="UP000002027"/>
    </source>
</evidence>
<evidence type="ECO:0000256" key="6">
    <source>
        <dbReference type="ARBA" id="ARBA00022842"/>
    </source>
</evidence>
<evidence type="ECO:0000256" key="4">
    <source>
        <dbReference type="ARBA" id="ARBA00022643"/>
    </source>
</evidence>
<comment type="subcellular location">
    <subcellularLocation>
        <location evidence="11">Cytoplasm</location>
    </subcellularLocation>
</comment>
<feature type="binding site" evidence="11">
    <location>
        <position position="134"/>
    </location>
    <ligand>
        <name>FMN</name>
        <dbReference type="ChEBI" id="CHEBI:58210"/>
    </ligand>
</feature>
<reference evidence="15" key="1">
    <citation type="submission" date="2009-11" db="EMBL/GenBank/DDBJ databases">
        <title>The complete chromosome 1 of Sphaerobacter thermophilus DSM 20745.</title>
        <authorList>
            <person name="Lucas S."/>
            <person name="Copeland A."/>
            <person name="Lapidus A."/>
            <person name="Glavina del Rio T."/>
            <person name="Dalin E."/>
            <person name="Tice H."/>
            <person name="Bruce D."/>
            <person name="Goodwin L."/>
            <person name="Pitluck S."/>
            <person name="Kyrpides N."/>
            <person name="Mavromatis K."/>
            <person name="Ivanova N."/>
            <person name="Mikhailova N."/>
            <person name="LaButti K.M."/>
            <person name="Clum A."/>
            <person name="Sun H.I."/>
            <person name="Brettin T."/>
            <person name="Detter J.C."/>
            <person name="Han C."/>
            <person name="Larimer F."/>
            <person name="Land M."/>
            <person name="Hauser L."/>
            <person name="Markowitz V."/>
            <person name="Cheng J.F."/>
            <person name="Hugenholtz P."/>
            <person name="Woyke T."/>
            <person name="Wu D."/>
            <person name="Steenblock K."/>
            <person name="Schneider S."/>
            <person name="Pukall R."/>
            <person name="Goeker M."/>
            <person name="Klenk H.P."/>
            <person name="Eisen J.A."/>
        </authorList>
    </citation>
    <scope>NUCLEOTIDE SEQUENCE [LARGE SCALE GENOMIC DNA]</scope>
    <source>
        <strain evidence="15">ATCC 49802 / DSM 20745 / S 6022</strain>
    </source>
</reference>
<dbReference type="CDD" id="cd02811">
    <property type="entry name" value="IDI-2_FMN"/>
    <property type="match status" value="1"/>
</dbReference>
<evidence type="ECO:0000256" key="3">
    <source>
        <dbReference type="ARBA" id="ARBA00022630"/>
    </source>
</evidence>
<comment type="function">
    <text evidence="11">Involved in the biosynthesis of isoprenoids. Catalyzes the 1,3-allylic rearrangement of the homoallylic substrate isopentenyl (IPP) to its allylic isomer, dimethylallyl diphosphate (DMAPP).</text>
</comment>
<comment type="cofactor">
    <cofactor evidence="11">
        <name>Mg(2+)</name>
        <dbReference type="ChEBI" id="CHEBI:18420"/>
    </cofactor>
</comment>
<feature type="region of interest" description="Disordered" evidence="12">
    <location>
        <begin position="1"/>
        <end position="21"/>
    </location>
</feature>
<evidence type="ECO:0000256" key="8">
    <source>
        <dbReference type="ARBA" id="ARBA00023229"/>
    </source>
</evidence>
<dbReference type="GO" id="GO:0008299">
    <property type="term" value="P:isoprenoid biosynthetic process"/>
    <property type="evidence" value="ECO:0007669"/>
    <property type="project" value="UniProtKB-UniRule"/>
</dbReference>
<dbReference type="SMART" id="SM01240">
    <property type="entry name" value="IMPDH"/>
    <property type="match status" value="1"/>
</dbReference>
<dbReference type="Proteomes" id="UP000002027">
    <property type="component" value="Chromosome 1"/>
</dbReference>
<dbReference type="RefSeq" id="WP_012872482.1">
    <property type="nucleotide sequence ID" value="NC_013523.1"/>
</dbReference>
<dbReference type="InterPro" id="IPR013785">
    <property type="entry name" value="Aldolase_TIM"/>
</dbReference>
<dbReference type="EMBL" id="CP001823">
    <property type="protein sequence ID" value="ACZ39436.1"/>
    <property type="molecule type" value="Genomic_DNA"/>
</dbReference>
<dbReference type="Pfam" id="PF01070">
    <property type="entry name" value="FMN_dh"/>
    <property type="match status" value="2"/>
</dbReference>
<feature type="domain" description="FMN-dependent dehydrogenase" evidence="13">
    <location>
        <begin position="15"/>
        <end position="105"/>
    </location>
</feature>
<evidence type="ECO:0000256" key="7">
    <source>
        <dbReference type="ARBA" id="ARBA00022857"/>
    </source>
</evidence>
<dbReference type="KEGG" id="sti:Sthe_2006"/>
<dbReference type="GO" id="GO:0016491">
    <property type="term" value="F:oxidoreductase activity"/>
    <property type="evidence" value="ECO:0007669"/>
    <property type="project" value="InterPro"/>
</dbReference>
<dbReference type="SUPFAM" id="SSF111038">
    <property type="entry name" value="YjbQ-like"/>
    <property type="match status" value="1"/>
</dbReference>
<dbReference type="HAMAP" id="MF_00354">
    <property type="entry name" value="Idi_2"/>
    <property type="match status" value="1"/>
</dbReference>
<evidence type="ECO:0000256" key="10">
    <source>
        <dbReference type="ARBA" id="ARBA00025810"/>
    </source>
</evidence>
<evidence type="ECO:0000256" key="9">
    <source>
        <dbReference type="ARBA" id="ARBA00023235"/>
    </source>
</evidence>
<keyword evidence="4 11" id="KW-0288">FMN</keyword>
<dbReference type="PANTHER" id="PTHR43665:SF1">
    <property type="entry name" value="ISOPENTENYL-DIPHOSPHATE DELTA-ISOMERASE"/>
    <property type="match status" value="1"/>
</dbReference>
<keyword evidence="9 11" id="KW-0413">Isomerase</keyword>
<comment type="cofactor">
    <cofactor evidence="1 11">
        <name>FMN</name>
        <dbReference type="ChEBI" id="CHEBI:58210"/>
    </cofactor>
</comment>
<keyword evidence="7 11" id="KW-0521">NADP</keyword>
<dbReference type="GO" id="GO:0004452">
    <property type="term" value="F:isopentenyl-diphosphate delta-isomerase activity"/>
    <property type="evidence" value="ECO:0007669"/>
    <property type="project" value="UniProtKB-UniRule"/>
</dbReference>
<reference evidence="14 15" key="2">
    <citation type="journal article" date="2010" name="Stand. Genomic Sci.">
        <title>Complete genome sequence of Desulfohalobium retbaense type strain (HR(100)).</title>
        <authorList>
            <person name="Spring S."/>
            <person name="Nolan M."/>
            <person name="Lapidus A."/>
            <person name="Glavina Del Rio T."/>
            <person name="Copeland A."/>
            <person name="Tice H."/>
            <person name="Cheng J.F."/>
            <person name="Lucas S."/>
            <person name="Land M."/>
            <person name="Chen F."/>
            <person name="Bruce D."/>
            <person name="Goodwin L."/>
            <person name="Pitluck S."/>
            <person name="Ivanova N."/>
            <person name="Mavromatis K."/>
            <person name="Mikhailova N."/>
            <person name="Pati A."/>
            <person name="Chen A."/>
            <person name="Palaniappan K."/>
            <person name="Hauser L."/>
            <person name="Chang Y.J."/>
            <person name="Jeffries C.D."/>
            <person name="Munk C."/>
            <person name="Kiss H."/>
            <person name="Chain P."/>
            <person name="Han C."/>
            <person name="Brettin T."/>
            <person name="Detter J.C."/>
            <person name="Schuler E."/>
            <person name="Goker M."/>
            <person name="Rohde M."/>
            <person name="Bristow J."/>
            <person name="Eisen J.A."/>
            <person name="Markowitz V."/>
            <person name="Hugenholtz P."/>
            <person name="Kyrpides N.C."/>
            <person name="Klenk H.P."/>
        </authorList>
    </citation>
    <scope>NUCLEOTIDE SEQUENCE [LARGE SCALE GENOMIC DNA]</scope>
    <source>
        <strain evidence="15">ATCC 49802 / DSM 20745 / S 6022</strain>
    </source>
</reference>
<gene>
    <name evidence="11" type="primary">fni</name>
    <name evidence="14" type="ordered locus">Sthe_2006</name>
</gene>
<feature type="binding site" evidence="11">
    <location>
        <begin position="17"/>
        <end position="18"/>
    </location>
    <ligand>
        <name>substrate</name>
    </ligand>
</feature>
<comment type="similarity">
    <text evidence="11">Belongs to the IPP isomerase type 2 family.</text>
</comment>
<dbReference type="InterPro" id="IPR035917">
    <property type="entry name" value="YjbQ-like_sf"/>
</dbReference>
<evidence type="ECO:0000256" key="12">
    <source>
        <dbReference type="SAM" id="MobiDB-lite"/>
    </source>
</evidence>
<sequence length="501" mass="53616">MARVQSSRAEPTATPKRKAEHLRINLDEDVSAKGVTTGFERYRFVPAALPEIDLDQVDTGTTLFGRRLAAPLLISCMTGGVPEAERINLTLAGAAQEIGLAVGLGSGRVLLEHPEVLPTFRVRPEAPDVLLLANLGAVQLNLGVGPDQCRWLVEQLEADALVLHLNALQEALQPGGDTRFAGLLDRIAALCAVLEVPVIVKEVGWGIPPDTVVRLFEAGVAAVDVAGAGGTSWSEVERHRMEGEVRRRVAAAFAGWGIPTAEALRGARRVAPDRLIFASGGIRDGMDAAKAVALGADLVGMAGPFLRAADQGPEAVHDLATELIETLRITMFCIGASTLEELRGTPRLVPESPAGLGVATEDLIFRTTGAREFIDITEAVAGVARRSGIQDGIVHIFSSHTTAAIRINEHESLLLTDFQEMLERLAPCAGPYEHDDLARRTGVGPDEPRNGHSHCQHLLLASSESVPLVGGRLALGLWQRIFLIELDDARERRITVQVVGR</sequence>
<organism evidence="14 15">
    <name type="scientific">Sphaerobacter thermophilus (strain ATCC 49802 / DSM 20745 / KCCM 41009 / NCIMB 13125 / S 6022)</name>
    <dbReference type="NCBI Taxonomy" id="479434"/>
    <lineage>
        <taxon>Bacteria</taxon>
        <taxon>Pseudomonadati</taxon>
        <taxon>Thermomicrobiota</taxon>
        <taxon>Thermomicrobia</taxon>
        <taxon>Sphaerobacterales</taxon>
        <taxon>Sphaerobacterineae</taxon>
        <taxon>Sphaerobacteraceae</taxon>
        <taxon>Sphaerobacter</taxon>
    </lineage>
</organism>
<comment type="cofactor">
    <cofactor evidence="11">
        <name>NADPH</name>
        <dbReference type="ChEBI" id="CHEBI:57783"/>
    </cofactor>
</comment>
<dbReference type="STRING" id="479434.Sthe_2006"/>
<dbReference type="Gene3D" id="2.60.120.460">
    <property type="entry name" value="YjbQ-like"/>
    <property type="match status" value="1"/>
</dbReference>
<feature type="binding site" evidence="11">
    <location>
        <position position="169"/>
    </location>
    <ligand>
        <name>substrate</name>
    </ligand>
</feature>
<feature type="binding site" evidence="11">
    <location>
        <position position="170"/>
    </location>
    <ligand>
        <name>Mg(2+)</name>
        <dbReference type="ChEBI" id="CHEBI:18420"/>
    </ligand>
</feature>
<evidence type="ECO:0000256" key="2">
    <source>
        <dbReference type="ARBA" id="ARBA00022490"/>
    </source>
</evidence>
<protein>
    <recommendedName>
        <fullName evidence="11">Isopentenyl-diphosphate delta-isomerase</fullName>
        <shortName evidence="11">IPP isomerase</shortName>
        <ecNumber evidence="11">5.3.3.2</ecNumber>
    </recommendedName>
    <alternativeName>
        <fullName evidence="11">Isopentenyl diphosphate:dimethylallyl diphosphate isomerase</fullName>
    </alternativeName>
    <alternativeName>
        <fullName evidence="11">Isopentenyl pyrophosphate isomerase</fullName>
    </alternativeName>
    <alternativeName>
        <fullName evidence="11">Type 2 isopentenyl diphosphate isomerase</fullName>
        <shortName evidence="11">IDI-2</shortName>
    </alternativeName>
</protein>
<dbReference type="Gene3D" id="3.20.20.70">
    <property type="entry name" value="Aldolase class I"/>
    <property type="match status" value="1"/>
</dbReference>
<dbReference type="GO" id="GO:0000287">
    <property type="term" value="F:magnesium ion binding"/>
    <property type="evidence" value="ECO:0007669"/>
    <property type="project" value="UniProtKB-UniRule"/>
</dbReference>
<proteinExistence type="inferred from homology"/>
<name>D1C5B9_SPHTD</name>
<feature type="binding site" evidence="11">
    <location>
        <position position="231"/>
    </location>
    <ligand>
        <name>FMN</name>
        <dbReference type="ChEBI" id="CHEBI:58210"/>
    </ligand>
</feature>
<dbReference type="NCBIfam" id="TIGR00149">
    <property type="entry name" value="TIGR00149_YjbQ"/>
    <property type="match status" value="1"/>
</dbReference>
<evidence type="ECO:0000259" key="13">
    <source>
        <dbReference type="Pfam" id="PF01070"/>
    </source>
</evidence>
<dbReference type="eggNOG" id="COG0432">
    <property type="taxonomic scope" value="Bacteria"/>
</dbReference>
<keyword evidence="3 11" id="KW-0285">Flavoprotein</keyword>
<dbReference type="PANTHER" id="PTHR43665">
    <property type="entry name" value="ISOPENTENYL-DIPHOSPHATE DELTA-ISOMERASE"/>
    <property type="match status" value="1"/>
</dbReference>
<feature type="binding site" evidence="11">
    <location>
        <position position="75"/>
    </location>
    <ligand>
        <name>FMN</name>
        <dbReference type="ChEBI" id="CHEBI:58210"/>
    </ligand>
</feature>
<evidence type="ECO:0000256" key="5">
    <source>
        <dbReference type="ARBA" id="ARBA00022723"/>
    </source>
</evidence>
<dbReference type="FunCoup" id="D1C5B9">
    <property type="interactions" value="85"/>
</dbReference>
<dbReference type="NCBIfam" id="TIGR02151">
    <property type="entry name" value="IPP_isom_2"/>
    <property type="match status" value="1"/>
</dbReference>
<dbReference type="GO" id="GO:0010181">
    <property type="term" value="F:FMN binding"/>
    <property type="evidence" value="ECO:0007669"/>
    <property type="project" value="UniProtKB-UniRule"/>
</dbReference>
<comment type="catalytic activity">
    <reaction evidence="11">
        <text>isopentenyl diphosphate = dimethylallyl diphosphate</text>
        <dbReference type="Rhea" id="RHEA:23284"/>
        <dbReference type="ChEBI" id="CHEBI:57623"/>
        <dbReference type="ChEBI" id="CHEBI:128769"/>
        <dbReference type="EC" id="5.3.3.2"/>
    </reaction>
</comment>
<dbReference type="eggNOG" id="COG1304">
    <property type="taxonomic scope" value="Bacteria"/>
</dbReference>
<keyword evidence="6 11" id="KW-0460">Magnesium</keyword>
<feature type="binding site" evidence="11">
    <location>
        <begin position="281"/>
        <end position="283"/>
    </location>
    <ligand>
        <name>FMN</name>
        <dbReference type="ChEBI" id="CHEBI:58210"/>
    </ligand>
</feature>
<dbReference type="InterPro" id="IPR001602">
    <property type="entry name" value="UPF0047_YjbQ-like"/>
</dbReference>
<evidence type="ECO:0000256" key="11">
    <source>
        <dbReference type="HAMAP-Rule" id="MF_00354"/>
    </source>
</evidence>
<feature type="domain" description="FMN-dependent dehydrogenase" evidence="13">
    <location>
        <begin position="184"/>
        <end position="343"/>
    </location>
</feature>
<keyword evidence="15" id="KW-1185">Reference proteome</keyword>